<feature type="region of interest" description="Disordered" evidence="2">
    <location>
        <begin position="1"/>
        <end position="98"/>
    </location>
</feature>
<dbReference type="AlphaFoldDB" id="K0R412"/>
<evidence type="ECO:0000313" key="5">
    <source>
        <dbReference type="Proteomes" id="UP000266841"/>
    </source>
</evidence>
<dbReference type="EMBL" id="AGNL01046693">
    <property type="protein sequence ID" value="EJK47718.1"/>
    <property type="molecule type" value="Genomic_DNA"/>
</dbReference>
<dbReference type="SMART" id="SM00343">
    <property type="entry name" value="ZnF_C2HC"/>
    <property type="match status" value="1"/>
</dbReference>
<dbReference type="InterPro" id="IPR001878">
    <property type="entry name" value="Znf_CCHC"/>
</dbReference>
<dbReference type="Pfam" id="PF00098">
    <property type="entry name" value="zf-CCHC"/>
    <property type="match status" value="1"/>
</dbReference>
<accession>K0R412</accession>
<dbReference type="Gene3D" id="4.10.60.10">
    <property type="entry name" value="Zinc finger, CCHC-type"/>
    <property type="match status" value="1"/>
</dbReference>
<dbReference type="InterPro" id="IPR036875">
    <property type="entry name" value="Znf_CCHC_sf"/>
</dbReference>
<gene>
    <name evidence="4" type="ORF">THAOC_33546</name>
</gene>
<dbReference type="PROSITE" id="PS50158">
    <property type="entry name" value="ZF_CCHC"/>
    <property type="match status" value="1"/>
</dbReference>
<dbReference type="Proteomes" id="UP000266841">
    <property type="component" value="Unassembled WGS sequence"/>
</dbReference>
<keyword evidence="5" id="KW-1185">Reference proteome</keyword>
<feature type="compositionally biased region" description="Basic and acidic residues" evidence="2">
    <location>
        <begin position="41"/>
        <end position="51"/>
    </location>
</feature>
<feature type="compositionally biased region" description="Gly residues" evidence="2">
    <location>
        <begin position="1"/>
        <end position="30"/>
    </location>
</feature>
<evidence type="ECO:0000256" key="2">
    <source>
        <dbReference type="SAM" id="MobiDB-lite"/>
    </source>
</evidence>
<sequence length="130" mass="13607">MGPGFQGRGDWGHGGGRGGGWNHHPGWGGRGPPPGRGGYNHPDDWGRKRNFDAMQGRGGWDGPPGGPGRFGGRGFGPPGGRGFGPPGRGYGPPQGRGFPGRGYDPSFVCYKCGEYGHIARNCPHQKKTGK</sequence>
<dbReference type="GO" id="GO:0008270">
    <property type="term" value="F:zinc ion binding"/>
    <property type="evidence" value="ECO:0007669"/>
    <property type="project" value="UniProtKB-KW"/>
</dbReference>
<keyword evidence="1" id="KW-0479">Metal-binding</keyword>
<keyword evidence="1" id="KW-0862">Zinc</keyword>
<organism evidence="4 5">
    <name type="scientific">Thalassiosira oceanica</name>
    <name type="common">Marine diatom</name>
    <dbReference type="NCBI Taxonomy" id="159749"/>
    <lineage>
        <taxon>Eukaryota</taxon>
        <taxon>Sar</taxon>
        <taxon>Stramenopiles</taxon>
        <taxon>Ochrophyta</taxon>
        <taxon>Bacillariophyta</taxon>
        <taxon>Coscinodiscophyceae</taxon>
        <taxon>Thalassiosirophycidae</taxon>
        <taxon>Thalassiosirales</taxon>
        <taxon>Thalassiosiraceae</taxon>
        <taxon>Thalassiosira</taxon>
    </lineage>
</organism>
<proteinExistence type="predicted"/>
<reference evidence="4 5" key="1">
    <citation type="journal article" date="2012" name="Genome Biol.">
        <title>Genome and low-iron response of an oceanic diatom adapted to chronic iron limitation.</title>
        <authorList>
            <person name="Lommer M."/>
            <person name="Specht M."/>
            <person name="Roy A.S."/>
            <person name="Kraemer L."/>
            <person name="Andreson R."/>
            <person name="Gutowska M.A."/>
            <person name="Wolf J."/>
            <person name="Bergner S.V."/>
            <person name="Schilhabel M.B."/>
            <person name="Klostermeier U.C."/>
            <person name="Beiko R.G."/>
            <person name="Rosenstiel P."/>
            <person name="Hippler M."/>
            <person name="Laroche J."/>
        </authorList>
    </citation>
    <scope>NUCLEOTIDE SEQUENCE [LARGE SCALE GENOMIC DNA]</scope>
    <source>
        <strain evidence="4 5">CCMP1005</strain>
    </source>
</reference>
<comment type="caution">
    <text evidence="4">The sequence shown here is derived from an EMBL/GenBank/DDBJ whole genome shotgun (WGS) entry which is preliminary data.</text>
</comment>
<dbReference type="SUPFAM" id="SSF57756">
    <property type="entry name" value="Retrovirus zinc finger-like domains"/>
    <property type="match status" value="1"/>
</dbReference>
<protein>
    <recommendedName>
        <fullName evidence="3">CCHC-type domain-containing protein</fullName>
    </recommendedName>
</protein>
<feature type="compositionally biased region" description="Gly residues" evidence="2">
    <location>
        <begin position="56"/>
        <end position="98"/>
    </location>
</feature>
<dbReference type="GO" id="GO:0003676">
    <property type="term" value="F:nucleic acid binding"/>
    <property type="evidence" value="ECO:0007669"/>
    <property type="project" value="InterPro"/>
</dbReference>
<feature type="domain" description="CCHC-type" evidence="3">
    <location>
        <begin position="109"/>
        <end position="123"/>
    </location>
</feature>
<evidence type="ECO:0000259" key="3">
    <source>
        <dbReference type="PROSITE" id="PS50158"/>
    </source>
</evidence>
<keyword evidence="1" id="KW-0863">Zinc-finger</keyword>
<evidence type="ECO:0000313" key="4">
    <source>
        <dbReference type="EMBL" id="EJK47718.1"/>
    </source>
</evidence>
<name>K0R412_THAOC</name>
<evidence type="ECO:0000256" key="1">
    <source>
        <dbReference type="PROSITE-ProRule" id="PRU00047"/>
    </source>
</evidence>